<feature type="region of interest" description="Disordered" evidence="1">
    <location>
        <begin position="276"/>
        <end position="307"/>
    </location>
</feature>
<dbReference type="OrthoDB" id="2979847at2759"/>
<evidence type="ECO:0000313" key="2">
    <source>
        <dbReference type="EMBL" id="KAF9493482.1"/>
    </source>
</evidence>
<comment type="caution">
    <text evidence="2">The sequence shown here is derived from an EMBL/GenBank/DDBJ whole genome shotgun (WGS) entry which is preliminary data.</text>
</comment>
<dbReference type="Proteomes" id="UP000807025">
    <property type="component" value="Unassembled WGS sequence"/>
</dbReference>
<sequence>MPDHIDLTIEPKLVDFNSWIGVGREYSQLLTTQLLPSAVSLVLNNPKSMFSAETPNTPLAYLISPGCQAMLDRYVLIRYWNLPDVYVSFKALGLWHKLINLAEAQNTVLSVDELLEMPELSTIGNFVANSQWDVLIATLAYWPNHHWGFILIKISGGHVQVNWGDRLQLKIPSLLKEGVKLWSRRYMLKHILTINSHYPCALQDDSYSCGIIAVNALQHYTLGIPLWTGATREQLRVGKFFSCMEFCKDEQTADALLIPLFLPLATAISPVPPPVMPSQSMKHQRGNSNMISSPVSTPVSPPRPTIKCPRRGSRLNLNIAVVSIFAKGSILPEDDSSVASLDDEVNLVPFNGKKDSKSSSMILKECKNAVADKGSFVVNQKRWDTYIGKL</sequence>
<protein>
    <recommendedName>
        <fullName evidence="4">Ubiquitin-like protease family profile domain-containing protein</fullName>
    </recommendedName>
</protein>
<dbReference type="EMBL" id="MU154584">
    <property type="protein sequence ID" value="KAF9493482.1"/>
    <property type="molecule type" value="Genomic_DNA"/>
</dbReference>
<evidence type="ECO:0000256" key="1">
    <source>
        <dbReference type="SAM" id="MobiDB-lite"/>
    </source>
</evidence>
<name>A0A9P5ZS67_PLEER</name>
<proteinExistence type="predicted"/>
<dbReference type="AlphaFoldDB" id="A0A9P5ZS67"/>
<evidence type="ECO:0008006" key="4">
    <source>
        <dbReference type="Google" id="ProtNLM"/>
    </source>
</evidence>
<evidence type="ECO:0000313" key="3">
    <source>
        <dbReference type="Proteomes" id="UP000807025"/>
    </source>
</evidence>
<keyword evidence="3" id="KW-1185">Reference proteome</keyword>
<accession>A0A9P5ZS67</accession>
<gene>
    <name evidence="2" type="ORF">BDN71DRAFT_1432400</name>
</gene>
<reference evidence="2" key="1">
    <citation type="submission" date="2020-11" db="EMBL/GenBank/DDBJ databases">
        <authorList>
            <consortium name="DOE Joint Genome Institute"/>
            <person name="Ahrendt S."/>
            <person name="Riley R."/>
            <person name="Andreopoulos W."/>
            <person name="Labutti K."/>
            <person name="Pangilinan J."/>
            <person name="Ruiz-Duenas F.J."/>
            <person name="Barrasa J.M."/>
            <person name="Sanchez-Garcia M."/>
            <person name="Camarero S."/>
            <person name="Miyauchi S."/>
            <person name="Serrano A."/>
            <person name="Linde D."/>
            <person name="Babiker R."/>
            <person name="Drula E."/>
            <person name="Ayuso-Fernandez I."/>
            <person name="Pacheco R."/>
            <person name="Padilla G."/>
            <person name="Ferreira P."/>
            <person name="Barriuso J."/>
            <person name="Kellner H."/>
            <person name="Castanera R."/>
            <person name="Alfaro M."/>
            <person name="Ramirez L."/>
            <person name="Pisabarro A.G."/>
            <person name="Kuo A."/>
            <person name="Tritt A."/>
            <person name="Lipzen A."/>
            <person name="He G."/>
            <person name="Yan M."/>
            <person name="Ng V."/>
            <person name="Cullen D."/>
            <person name="Martin F."/>
            <person name="Rosso M.-N."/>
            <person name="Henrissat B."/>
            <person name="Hibbett D."/>
            <person name="Martinez A.T."/>
            <person name="Grigoriev I.V."/>
        </authorList>
    </citation>
    <scope>NUCLEOTIDE SEQUENCE</scope>
    <source>
        <strain evidence="2">ATCC 90797</strain>
    </source>
</reference>
<organism evidence="2 3">
    <name type="scientific">Pleurotus eryngii</name>
    <name type="common">Boletus of the steppes</name>
    <dbReference type="NCBI Taxonomy" id="5323"/>
    <lineage>
        <taxon>Eukaryota</taxon>
        <taxon>Fungi</taxon>
        <taxon>Dikarya</taxon>
        <taxon>Basidiomycota</taxon>
        <taxon>Agaricomycotina</taxon>
        <taxon>Agaricomycetes</taxon>
        <taxon>Agaricomycetidae</taxon>
        <taxon>Agaricales</taxon>
        <taxon>Pleurotineae</taxon>
        <taxon>Pleurotaceae</taxon>
        <taxon>Pleurotus</taxon>
    </lineage>
</organism>